<dbReference type="EC" id="2.1.1.-" evidence="9"/>
<dbReference type="AlphaFoldDB" id="A0A7W4PPK5"/>
<dbReference type="Gene3D" id="1.20.120.1220">
    <property type="match status" value="1"/>
</dbReference>
<feature type="transmembrane region" description="Helical" evidence="10">
    <location>
        <begin position="196"/>
        <end position="222"/>
    </location>
</feature>
<evidence type="ECO:0000313" key="14">
    <source>
        <dbReference type="Proteomes" id="UP000540556"/>
    </source>
</evidence>
<proteinExistence type="inferred from homology"/>
<comment type="function">
    <text evidence="9">Plays an essential role in type IV pili and type II pseudopili formation by proteolytically removing the leader sequence from substrate proteins and subsequently monomethylating the alpha-amino group of the newly exposed N-terminal phenylalanine.</text>
</comment>
<evidence type="ECO:0000259" key="11">
    <source>
        <dbReference type="Pfam" id="PF01478"/>
    </source>
</evidence>
<comment type="subcellular location">
    <subcellularLocation>
        <location evidence="1">Cell inner membrane</location>
        <topology evidence="1">Multi-pass membrane protein</topology>
    </subcellularLocation>
    <subcellularLocation>
        <location evidence="9">Cell membrane</location>
        <topology evidence="9">Multi-pass membrane protein</topology>
    </subcellularLocation>
</comment>
<dbReference type="Pfam" id="PF01478">
    <property type="entry name" value="Peptidase_A24"/>
    <property type="match status" value="1"/>
</dbReference>
<comment type="caution">
    <text evidence="13">The sequence shown here is derived from an EMBL/GenBank/DDBJ whole genome shotgun (WGS) entry which is preliminary data.</text>
</comment>
<feature type="domain" description="Prepilin peptidase A24 N-terminal" evidence="12">
    <location>
        <begin position="11"/>
        <end position="91"/>
    </location>
</feature>
<keyword evidence="14" id="KW-1185">Reference proteome</keyword>
<feature type="domain" description="Prepilin type IV endopeptidase peptidase" evidence="11">
    <location>
        <begin position="111"/>
        <end position="217"/>
    </location>
</feature>
<evidence type="ECO:0000313" key="13">
    <source>
        <dbReference type="EMBL" id="MBB2205313.1"/>
    </source>
</evidence>
<evidence type="ECO:0000256" key="7">
    <source>
        <dbReference type="ARBA" id="ARBA00023136"/>
    </source>
</evidence>
<organism evidence="13 14">
    <name type="scientific">Gluconacetobacter takamatsuzukensis</name>
    <dbReference type="NCBI Taxonomy" id="1286190"/>
    <lineage>
        <taxon>Bacteria</taxon>
        <taxon>Pseudomonadati</taxon>
        <taxon>Pseudomonadota</taxon>
        <taxon>Alphaproteobacteria</taxon>
        <taxon>Acetobacterales</taxon>
        <taxon>Acetobacteraceae</taxon>
        <taxon>Gluconacetobacter</taxon>
    </lineage>
</organism>
<gene>
    <name evidence="13" type="ORF">HLH27_09830</name>
</gene>
<evidence type="ECO:0000256" key="4">
    <source>
        <dbReference type="ARBA" id="ARBA00022519"/>
    </source>
</evidence>
<dbReference type="GO" id="GO:0032259">
    <property type="term" value="P:methylation"/>
    <property type="evidence" value="ECO:0007669"/>
    <property type="project" value="UniProtKB-KW"/>
</dbReference>
<dbReference type="GO" id="GO:0005886">
    <property type="term" value="C:plasma membrane"/>
    <property type="evidence" value="ECO:0007669"/>
    <property type="project" value="UniProtKB-SubCell"/>
</dbReference>
<evidence type="ECO:0000256" key="8">
    <source>
        <dbReference type="RuleBase" id="RU003793"/>
    </source>
</evidence>
<protein>
    <recommendedName>
        <fullName evidence="9">Prepilin leader peptidase/N-methyltransferase</fullName>
        <ecNumber evidence="9">2.1.1.-</ecNumber>
        <ecNumber evidence="9">3.4.23.43</ecNumber>
    </recommendedName>
</protein>
<dbReference type="GO" id="GO:0006465">
    <property type="term" value="P:signal peptide processing"/>
    <property type="evidence" value="ECO:0007669"/>
    <property type="project" value="TreeGrafter"/>
</dbReference>
<dbReference type="PANTHER" id="PTHR30487:SF0">
    <property type="entry name" value="PREPILIN LEADER PEPTIDASE_N-METHYLTRANSFERASE-RELATED"/>
    <property type="match status" value="1"/>
</dbReference>
<keyword evidence="5 9" id="KW-0812">Transmembrane</keyword>
<dbReference type="InterPro" id="IPR000045">
    <property type="entry name" value="Prepilin_IV_endopep_pep"/>
</dbReference>
<evidence type="ECO:0000256" key="9">
    <source>
        <dbReference type="RuleBase" id="RU003794"/>
    </source>
</evidence>
<keyword evidence="9" id="KW-0511">Multifunctional enzyme</keyword>
<evidence type="ECO:0000256" key="5">
    <source>
        <dbReference type="ARBA" id="ARBA00022692"/>
    </source>
</evidence>
<dbReference type="Pfam" id="PF06750">
    <property type="entry name" value="A24_N_bact"/>
    <property type="match status" value="1"/>
</dbReference>
<dbReference type="PANTHER" id="PTHR30487">
    <property type="entry name" value="TYPE 4 PREPILIN-LIKE PROTEINS LEADER PEPTIDE-PROCESSING ENZYME"/>
    <property type="match status" value="1"/>
</dbReference>
<name>A0A7W4PPK5_9PROT</name>
<evidence type="ECO:0000256" key="6">
    <source>
        <dbReference type="ARBA" id="ARBA00022989"/>
    </source>
</evidence>
<sequence>MLFSPALPLILAPFIGSFLGVLAWRLPRAEPVILARSACPCCATGLTARELVPLASYLAQKGRCRTCHAPIDPFHPAMEILALTVAALTVLATARDGATGPLAAATAWRGCLFGWWLLVLAAIDLKSFRLPDILTLPLTAAGLILAATDGWPLFLAHAIAALLAYAAFTGLALSYRRLRGHDGLGLGDAKLLAAGGAWLGPAALPMAVCAAALLTLGATLVITRGRIDRATPIPFGPGLAAALWGTWLWQTAYQLHG</sequence>
<keyword evidence="9" id="KW-0645">Protease</keyword>
<evidence type="ECO:0000256" key="10">
    <source>
        <dbReference type="SAM" id="Phobius"/>
    </source>
</evidence>
<evidence type="ECO:0000259" key="12">
    <source>
        <dbReference type="Pfam" id="PF06750"/>
    </source>
</evidence>
<dbReference type="InterPro" id="IPR050882">
    <property type="entry name" value="Prepilin_peptidase/N-MTase"/>
</dbReference>
<accession>A0A7W4PPK5</accession>
<reference evidence="13 14" key="1">
    <citation type="submission" date="2020-04" db="EMBL/GenBank/DDBJ databases">
        <title>Description of novel Gluconacetobacter.</title>
        <authorList>
            <person name="Sombolestani A."/>
        </authorList>
    </citation>
    <scope>NUCLEOTIDE SEQUENCE [LARGE SCALE GENOMIC DNA]</scope>
    <source>
        <strain evidence="13 14">LMG 27800</strain>
    </source>
</reference>
<dbReference type="EC" id="3.4.23.43" evidence="9"/>
<dbReference type="InterPro" id="IPR014032">
    <property type="entry name" value="Peptidase_A24A_bac"/>
</dbReference>
<evidence type="ECO:0000256" key="2">
    <source>
        <dbReference type="ARBA" id="ARBA00005801"/>
    </source>
</evidence>
<keyword evidence="9" id="KW-0378">Hydrolase</keyword>
<evidence type="ECO:0000256" key="3">
    <source>
        <dbReference type="ARBA" id="ARBA00022475"/>
    </source>
</evidence>
<keyword evidence="4" id="KW-0997">Cell inner membrane</keyword>
<comment type="catalytic activity">
    <reaction evidence="9">
        <text>Typically cleaves a -Gly-|-Phe- bond to release an N-terminal, basic peptide of 5-8 residues from type IV prepilin, and then N-methylates the new N-terminal amino group, the methyl donor being S-adenosyl-L-methionine.</text>
        <dbReference type="EC" id="3.4.23.43"/>
    </reaction>
</comment>
<keyword evidence="9" id="KW-0808">Transferase</keyword>
<dbReference type="GO" id="GO:0008168">
    <property type="term" value="F:methyltransferase activity"/>
    <property type="evidence" value="ECO:0007669"/>
    <property type="project" value="UniProtKB-KW"/>
</dbReference>
<comment type="similarity">
    <text evidence="2 8">Belongs to the peptidase A24 family.</text>
</comment>
<dbReference type="GO" id="GO:0004190">
    <property type="term" value="F:aspartic-type endopeptidase activity"/>
    <property type="evidence" value="ECO:0007669"/>
    <property type="project" value="UniProtKB-EC"/>
</dbReference>
<dbReference type="InterPro" id="IPR010627">
    <property type="entry name" value="Prepilin_pept_A24_N"/>
</dbReference>
<keyword evidence="9" id="KW-0489">Methyltransferase</keyword>
<dbReference type="PRINTS" id="PR00864">
    <property type="entry name" value="PREPILNPTASE"/>
</dbReference>
<dbReference type="RefSeq" id="WP_182949832.1">
    <property type="nucleotide sequence ID" value="NZ_JABEQK010000006.1"/>
</dbReference>
<evidence type="ECO:0000256" key="1">
    <source>
        <dbReference type="ARBA" id="ARBA00004429"/>
    </source>
</evidence>
<keyword evidence="3" id="KW-1003">Cell membrane</keyword>
<keyword evidence="6 10" id="KW-1133">Transmembrane helix</keyword>
<dbReference type="EMBL" id="JABEQK010000006">
    <property type="protein sequence ID" value="MBB2205313.1"/>
    <property type="molecule type" value="Genomic_DNA"/>
</dbReference>
<keyword evidence="7 10" id="KW-0472">Membrane</keyword>
<feature type="transmembrane region" description="Helical" evidence="10">
    <location>
        <begin position="6"/>
        <end position="26"/>
    </location>
</feature>
<feature type="transmembrane region" description="Helical" evidence="10">
    <location>
        <begin position="154"/>
        <end position="175"/>
    </location>
</feature>
<dbReference type="Proteomes" id="UP000540556">
    <property type="component" value="Unassembled WGS sequence"/>
</dbReference>